<feature type="region of interest" description="Disordered" evidence="1">
    <location>
        <begin position="731"/>
        <end position="751"/>
    </location>
</feature>
<feature type="region of interest" description="Disordered" evidence="1">
    <location>
        <begin position="424"/>
        <end position="525"/>
    </location>
</feature>
<feature type="region of interest" description="Disordered" evidence="1">
    <location>
        <begin position="79"/>
        <end position="119"/>
    </location>
</feature>
<feature type="compositionally biased region" description="Polar residues" evidence="1">
    <location>
        <begin position="734"/>
        <end position="751"/>
    </location>
</feature>
<keyword evidence="3" id="KW-1185">Reference proteome</keyword>
<feature type="region of interest" description="Disordered" evidence="1">
    <location>
        <begin position="1348"/>
        <end position="1375"/>
    </location>
</feature>
<feature type="compositionally biased region" description="Low complexity" evidence="1">
    <location>
        <begin position="103"/>
        <end position="119"/>
    </location>
</feature>
<feature type="region of interest" description="Disordered" evidence="1">
    <location>
        <begin position="326"/>
        <end position="347"/>
    </location>
</feature>
<name>A0AAN6GUW5_9BASI</name>
<evidence type="ECO:0000256" key="1">
    <source>
        <dbReference type="SAM" id="MobiDB-lite"/>
    </source>
</evidence>
<protein>
    <submittedName>
        <fullName evidence="2">Uncharacterized protein</fullName>
    </submittedName>
</protein>
<gene>
    <name evidence="2" type="ORF">OC846_000938</name>
</gene>
<sequence>MAHPQSGLPPGTEPPGACTAISTVALVDTTVQSQKHARQEVQETAVSSAADLPQLRLTLSTHTPNLLAIANGLVAALSSDEEGEGDKQLPEAEPADRGAQIPATETEASTSATAQANAQQSAWEGGLDRLIRVHPDDEAVPASIIDTMPEKISPRVAVETYSALCRHLEPEYWRAVTTYAQNLPDHSKAGMEALSRFAEVLYIRAHGVYTMMCSRYDNHLRHWATANAAQSLTKKDLESSRRQLRRRKQHDASPLKPHPPTVFVTPASPKPAESSIEQESPNLITDDQRFTARVNISRKKSAKTKQKGATGNRSLLLHASEQIAKGVFNDATRPDGPGKTTSSSRRKALPAEHTMIVQALNHANATRELSYEHDLFADSDGPHISFLSASPKTLSLHNTSATPQQGILGQNVGISAPQLSLSVSQCANPDDTNQPAATPEETTNKTTPAVTQAGSPTTTKSKGKKTTAAAPAKKNKTPAKAPAKAKAAAKTKTTATASKTKGKANTSAAAKNGKASTVRKANSDKESFGAPVVLSSAAPRPRQSLLTSALTYPNLSYSSWTSEARDHGNGQGDMSWMRSSTSSELAQSNNMLGASEAGYYSAQYTPRMVPDTSSRHVPSFSMAGVAFPWVNRDPSEFAGQSFFSRPFTQESTSSGLASAPASESTAVWPQVPHGIFLSRMAVIHGLPYELVATDPFRIYVLILHLLRQLNLSSLSHTVRLISTLSSIPIPSPTGSQSNSNDETVNGTVSSSSLVPAVTHNRRGWAWIIFNSAQHRNSFLQTYAQKTRAGWLPPALDIAPTSAADHPTGSRSAYLIYSAETYLGVPNTSQQAATESQRPGRVSHVQHSLVPAATTQNQAFTVTLPLVPLSTSSTNGDGSFQSYSQMVSNSGNSVAGNWAATPATRLTMTPYLAGVPMPPYSSLPPSLIQSTPNPINTAAAAAMKRKREDSANTMRSMNAMQPFTSVVPWQNGAYTVAPGPEQKRKRVPTTHTATFVLRPTRASPAVASNTSFASTSLPQVVPHTYQFGSHAGVHPAGSASFASQQAPSLALSSHMRAGSVENSWASPSILPHSSTIASGPNIQQQGMWTPSGGVTPASEQFDVMDARMSVPPTYALQETDAGSSSIGNGSHIQLGPRHALVGSEAGNGSVHSRLRNLSTSTFISNSNGTGSEYGSWRPATAAAFVPQGNSYAPGQNTNTLPATDAAISSFYPSSMSGASSALQNASQYGNTVHDQRFASSHETSAVRMLHNGSQLYESRPVTASTGHVHTADGGIPAGRAHDNASSGNTVGSFVPVESRLPDSYMRSTLTADQLYSNASGGGGNSGRDHNSNLLSNCASFGGAENQANGASDNVGAGSGAELSGPGEVSVGSTASF</sequence>
<proteinExistence type="predicted"/>
<feature type="compositionally biased region" description="Low complexity" evidence="1">
    <location>
        <begin position="453"/>
        <end position="516"/>
    </location>
</feature>
<feature type="compositionally biased region" description="Basic and acidic residues" evidence="1">
    <location>
        <begin position="85"/>
        <end position="96"/>
    </location>
</feature>
<feature type="compositionally biased region" description="Polar residues" evidence="1">
    <location>
        <begin position="275"/>
        <end position="285"/>
    </location>
</feature>
<feature type="compositionally biased region" description="Polar residues" evidence="1">
    <location>
        <begin position="424"/>
        <end position="452"/>
    </location>
</feature>
<dbReference type="EMBL" id="JAPDMZ010000011">
    <property type="protein sequence ID" value="KAK0556750.1"/>
    <property type="molecule type" value="Genomic_DNA"/>
</dbReference>
<comment type="caution">
    <text evidence="2">The sequence shown here is derived from an EMBL/GenBank/DDBJ whole genome shotgun (WGS) entry which is preliminary data.</text>
</comment>
<evidence type="ECO:0000313" key="3">
    <source>
        <dbReference type="Proteomes" id="UP001176517"/>
    </source>
</evidence>
<feature type="region of interest" description="Disordered" evidence="1">
    <location>
        <begin position="231"/>
        <end position="285"/>
    </location>
</feature>
<reference evidence="2" key="1">
    <citation type="journal article" date="2023" name="PhytoFront">
        <title>Draft Genome Resources of Seven Strains of Tilletia horrida, Causal Agent of Kernel Smut of Rice.</title>
        <authorList>
            <person name="Khanal S."/>
            <person name="Antony Babu S."/>
            <person name="Zhou X.G."/>
        </authorList>
    </citation>
    <scope>NUCLEOTIDE SEQUENCE</scope>
    <source>
        <strain evidence="2">TX6</strain>
    </source>
</reference>
<accession>A0AAN6GUW5</accession>
<organism evidence="2 3">
    <name type="scientific">Tilletia horrida</name>
    <dbReference type="NCBI Taxonomy" id="155126"/>
    <lineage>
        <taxon>Eukaryota</taxon>
        <taxon>Fungi</taxon>
        <taxon>Dikarya</taxon>
        <taxon>Basidiomycota</taxon>
        <taxon>Ustilaginomycotina</taxon>
        <taxon>Exobasidiomycetes</taxon>
        <taxon>Tilletiales</taxon>
        <taxon>Tilletiaceae</taxon>
        <taxon>Tilletia</taxon>
    </lineage>
</organism>
<evidence type="ECO:0000313" key="2">
    <source>
        <dbReference type="EMBL" id="KAK0556750.1"/>
    </source>
</evidence>
<dbReference type="Proteomes" id="UP001176517">
    <property type="component" value="Unassembled WGS sequence"/>
</dbReference>